<evidence type="ECO:0000256" key="1">
    <source>
        <dbReference type="ARBA" id="ARBA00004651"/>
    </source>
</evidence>
<accession>A0A7R7DV43</accession>
<dbReference type="InterPro" id="IPR035906">
    <property type="entry name" value="MetI-like_sf"/>
</dbReference>
<keyword evidence="3" id="KW-1003">Cell membrane</keyword>
<dbReference type="PANTHER" id="PTHR30614:SF0">
    <property type="entry name" value="L-CYSTINE TRANSPORT SYSTEM PERMEASE PROTEIN TCYL"/>
    <property type="match status" value="1"/>
</dbReference>
<keyword evidence="11" id="KW-1185">Reference proteome</keyword>
<keyword evidence="7 8" id="KW-0472">Membrane</keyword>
<gene>
    <name evidence="10" type="ORF">Athai_59470</name>
</gene>
<evidence type="ECO:0000256" key="3">
    <source>
        <dbReference type="ARBA" id="ARBA00022475"/>
    </source>
</evidence>
<dbReference type="InterPro" id="IPR014341">
    <property type="entry name" value="Ectoine_EhuD"/>
</dbReference>
<evidence type="ECO:0000256" key="7">
    <source>
        <dbReference type="ARBA" id="ARBA00023136"/>
    </source>
</evidence>
<keyword evidence="4 8" id="KW-0812">Transmembrane</keyword>
<dbReference type="InterPro" id="IPR000515">
    <property type="entry name" value="MetI-like"/>
</dbReference>
<dbReference type="GO" id="GO:0022857">
    <property type="term" value="F:transmembrane transporter activity"/>
    <property type="evidence" value="ECO:0007669"/>
    <property type="project" value="InterPro"/>
</dbReference>
<dbReference type="SUPFAM" id="SSF161098">
    <property type="entry name" value="MetI-like"/>
    <property type="match status" value="1"/>
</dbReference>
<comment type="subcellular location">
    <subcellularLocation>
        <location evidence="1 8">Cell membrane</location>
        <topology evidence="1 8">Multi-pass membrane protein</topology>
    </subcellularLocation>
</comment>
<evidence type="ECO:0000256" key="2">
    <source>
        <dbReference type="ARBA" id="ARBA00022448"/>
    </source>
</evidence>
<evidence type="ECO:0000256" key="8">
    <source>
        <dbReference type="RuleBase" id="RU363032"/>
    </source>
</evidence>
<name>A0A7R7DV43_9ACTN</name>
<evidence type="ECO:0000256" key="6">
    <source>
        <dbReference type="ARBA" id="ARBA00022989"/>
    </source>
</evidence>
<organism evidence="10 11">
    <name type="scientific">Actinocatenispora thailandica</name>
    <dbReference type="NCBI Taxonomy" id="227318"/>
    <lineage>
        <taxon>Bacteria</taxon>
        <taxon>Bacillati</taxon>
        <taxon>Actinomycetota</taxon>
        <taxon>Actinomycetes</taxon>
        <taxon>Micromonosporales</taxon>
        <taxon>Micromonosporaceae</taxon>
        <taxon>Actinocatenispora</taxon>
    </lineage>
</organism>
<dbReference type="NCBIfam" id="TIGR01726">
    <property type="entry name" value="HEQRo_perm_3TM"/>
    <property type="match status" value="1"/>
</dbReference>
<keyword evidence="2 8" id="KW-0813">Transport</keyword>
<evidence type="ECO:0000313" key="10">
    <source>
        <dbReference type="EMBL" id="BCJ38444.1"/>
    </source>
</evidence>
<dbReference type="InterPro" id="IPR010065">
    <property type="entry name" value="AA_ABC_transptr_permease_3TM"/>
</dbReference>
<dbReference type="Proteomes" id="UP000611640">
    <property type="component" value="Chromosome"/>
</dbReference>
<proteinExistence type="inferred from homology"/>
<sequence length="217" mass="23956">MTMFDTSNLGEILPLLLVGFFRYTLTATLIGTGIGVVFGLVLAILRRMHTRWVRVPVRAFVEFVRSTPLMVQLLFATGVGFVARPLGPFLVGSIVLGIHYATYMSEVYRAGIDGVPKGQWEAAVALSMSRRRTWQAVVLPQAVRNVLPALGNYAISMFKDTPYLSVIAVPEMVRVAEEYGGEHFAYTGTFTLAAILFLLASYPTSILVRKLETRLGH</sequence>
<feature type="transmembrane region" description="Helical" evidence="8">
    <location>
        <begin position="20"/>
        <end position="45"/>
    </location>
</feature>
<dbReference type="GO" id="GO:0006865">
    <property type="term" value="P:amino acid transport"/>
    <property type="evidence" value="ECO:0007669"/>
    <property type="project" value="UniProtKB-KW"/>
</dbReference>
<dbReference type="Pfam" id="PF00528">
    <property type="entry name" value="BPD_transp_1"/>
    <property type="match status" value="1"/>
</dbReference>
<dbReference type="CDD" id="cd06261">
    <property type="entry name" value="TM_PBP2"/>
    <property type="match status" value="1"/>
</dbReference>
<dbReference type="PROSITE" id="PS50928">
    <property type="entry name" value="ABC_TM1"/>
    <property type="match status" value="1"/>
</dbReference>
<evidence type="ECO:0000256" key="4">
    <source>
        <dbReference type="ARBA" id="ARBA00022692"/>
    </source>
</evidence>
<dbReference type="Gene3D" id="1.10.3720.10">
    <property type="entry name" value="MetI-like"/>
    <property type="match status" value="1"/>
</dbReference>
<dbReference type="KEGG" id="atl:Athai_59470"/>
<protein>
    <submittedName>
        <fullName evidence="10">Ectoine/hydroxyectoine ABC transporter permease subunit EhuD</fullName>
    </submittedName>
</protein>
<evidence type="ECO:0000256" key="5">
    <source>
        <dbReference type="ARBA" id="ARBA00022970"/>
    </source>
</evidence>
<dbReference type="NCBIfam" id="TIGR03003">
    <property type="entry name" value="ectoine_ehuD"/>
    <property type="match status" value="1"/>
</dbReference>
<evidence type="ECO:0000259" key="9">
    <source>
        <dbReference type="PROSITE" id="PS50928"/>
    </source>
</evidence>
<dbReference type="GO" id="GO:0043190">
    <property type="term" value="C:ATP-binding cassette (ABC) transporter complex"/>
    <property type="evidence" value="ECO:0007669"/>
    <property type="project" value="InterPro"/>
</dbReference>
<reference evidence="10 11" key="1">
    <citation type="submission" date="2020-08" db="EMBL/GenBank/DDBJ databases">
        <title>Whole genome shotgun sequence of Actinocatenispora thailandica NBRC 105041.</title>
        <authorList>
            <person name="Komaki H."/>
            <person name="Tamura T."/>
        </authorList>
    </citation>
    <scope>NUCLEOTIDE SEQUENCE [LARGE SCALE GENOMIC DNA]</scope>
    <source>
        <strain evidence="10 11">NBRC 105041</strain>
    </source>
</reference>
<dbReference type="EMBL" id="AP023355">
    <property type="protein sequence ID" value="BCJ38444.1"/>
    <property type="molecule type" value="Genomic_DNA"/>
</dbReference>
<dbReference type="PANTHER" id="PTHR30614">
    <property type="entry name" value="MEMBRANE COMPONENT OF AMINO ACID ABC TRANSPORTER"/>
    <property type="match status" value="1"/>
</dbReference>
<evidence type="ECO:0000313" key="11">
    <source>
        <dbReference type="Proteomes" id="UP000611640"/>
    </source>
</evidence>
<feature type="transmembrane region" description="Helical" evidence="8">
    <location>
        <begin position="184"/>
        <end position="208"/>
    </location>
</feature>
<dbReference type="InterPro" id="IPR043429">
    <property type="entry name" value="ArtM/GltK/GlnP/TcyL/YhdX-like"/>
</dbReference>
<feature type="domain" description="ABC transmembrane type-1" evidence="9">
    <location>
        <begin position="21"/>
        <end position="208"/>
    </location>
</feature>
<dbReference type="AlphaFoldDB" id="A0A7R7DV43"/>
<keyword evidence="6 8" id="KW-1133">Transmembrane helix</keyword>
<comment type="similarity">
    <text evidence="8">Belongs to the binding-protein-dependent transport system permease family.</text>
</comment>
<keyword evidence="5" id="KW-0029">Amino-acid transport</keyword>
<feature type="transmembrane region" description="Helical" evidence="8">
    <location>
        <begin position="73"/>
        <end position="101"/>
    </location>
</feature>